<protein>
    <submittedName>
        <fullName evidence="2">Uncharacterized protein</fullName>
    </submittedName>
</protein>
<keyword evidence="1" id="KW-0175">Coiled coil</keyword>
<comment type="caution">
    <text evidence="2">The sequence shown here is derived from an EMBL/GenBank/DDBJ whole genome shotgun (WGS) entry which is preliminary data.</text>
</comment>
<proteinExistence type="predicted"/>
<organism evidence="2 3">
    <name type="scientific">Tanacetum coccineum</name>
    <dbReference type="NCBI Taxonomy" id="301880"/>
    <lineage>
        <taxon>Eukaryota</taxon>
        <taxon>Viridiplantae</taxon>
        <taxon>Streptophyta</taxon>
        <taxon>Embryophyta</taxon>
        <taxon>Tracheophyta</taxon>
        <taxon>Spermatophyta</taxon>
        <taxon>Magnoliopsida</taxon>
        <taxon>eudicotyledons</taxon>
        <taxon>Gunneridae</taxon>
        <taxon>Pentapetalae</taxon>
        <taxon>asterids</taxon>
        <taxon>campanulids</taxon>
        <taxon>Asterales</taxon>
        <taxon>Asteraceae</taxon>
        <taxon>Asteroideae</taxon>
        <taxon>Anthemideae</taxon>
        <taxon>Anthemidinae</taxon>
        <taxon>Tanacetum</taxon>
    </lineage>
</organism>
<dbReference type="Proteomes" id="UP001151760">
    <property type="component" value="Unassembled WGS sequence"/>
</dbReference>
<keyword evidence="3" id="KW-1185">Reference proteome</keyword>
<dbReference type="EMBL" id="BQNB010009633">
    <property type="protein sequence ID" value="GJS66222.1"/>
    <property type="molecule type" value="Genomic_DNA"/>
</dbReference>
<evidence type="ECO:0000256" key="1">
    <source>
        <dbReference type="SAM" id="Coils"/>
    </source>
</evidence>
<reference evidence="2" key="1">
    <citation type="journal article" date="2022" name="Int. J. Mol. Sci.">
        <title>Draft Genome of Tanacetum Coccineum: Genomic Comparison of Closely Related Tanacetum-Family Plants.</title>
        <authorList>
            <person name="Yamashiro T."/>
            <person name="Shiraishi A."/>
            <person name="Nakayama K."/>
            <person name="Satake H."/>
        </authorList>
    </citation>
    <scope>NUCLEOTIDE SEQUENCE</scope>
</reference>
<accession>A0ABQ4XN36</accession>
<evidence type="ECO:0000313" key="3">
    <source>
        <dbReference type="Proteomes" id="UP001151760"/>
    </source>
</evidence>
<gene>
    <name evidence="2" type="ORF">Tco_0680786</name>
</gene>
<name>A0ABQ4XN36_9ASTR</name>
<reference evidence="2" key="2">
    <citation type="submission" date="2022-01" db="EMBL/GenBank/DDBJ databases">
        <authorList>
            <person name="Yamashiro T."/>
            <person name="Shiraishi A."/>
            <person name="Satake H."/>
            <person name="Nakayama K."/>
        </authorList>
    </citation>
    <scope>NUCLEOTIDE SEQUENCE</scope>
</reference>
<feature type="coiled-coil region" evidence="1">
    <location>
        <begin position="167"/>
        <end position="194"/>
    </location>
</feature>
<sequence length="212" mass="24655">MELVLEQTQQGTSHEVSHDSCTRTSYSSWSTVLLPSKWTGTHDDCEEEILHRVLHLRHHLGSLLRCPTDSTSVHSSSDHSSLALPSEVCLAKILRASRSRGTDVEMDVVERSDEPHLEPMIDPVEMVIEACFYFVDIIRDDIPEPAQEERAGERDHRHRIIATGQRSADMSKRIRELERDNMRLRDMMDVTSQRVTRFQRRELRVQREMRQI</sequence>
<evidence type="ECO:0000313" key="2">
    <source>
        <dbReference type="EMBL" id="GJS66222.1"/>
    </source>
</evidence>